<evidence type="ECO:0000313" key="2">
    <source>
        <dbReference type="EMBL" id="PSK99362.1"/>
    </source>
</evidence>
<dbReference type="AlphaFoldDB" id="A0A2P8DQ92"/>
<dbReference type="Proteomes" id="UP000240542">
    <property type="component" value="Unassembled WGS sequence"/>
</dbReference>
<proteinExistence type="predicted"/>
<sequence length="145" mass="15408">MANGTPYLTAHGAAEALEFYVSAFGAAEDSRWTGNDGRIGHAQFGIGGAVFYIADEHPEVGVLGPKSLGGTPVALMLEFDDPDAVFERAVAAGATVDRPMADQPFGERNGWLFDPFGHRWGISSRPAEIPVAELRAKVGDAYEIT</sequence>
<feature type="domain" description="VOC" evidence="1">
    <location>
        <begin position="1"/>
        <end position="125"/>
    </location>
</feature>
<keyword evidence="3" id="KW-1185">Reference proteome</keyword>
<dbReference type="PANTHER" id="PTHR34109:SF1">
    <property type="entry name" value="VOC DOMAIN-CONTAINING PROTEIN"/>
    <property type="match status" value="1"/>
</dbReference>
<dbReference type="InterPro" id="IPR004360">
    <property type="entry name" value="Glyas_Fos-R_dOase_dom"/>
</dbReference>
<accession>A0A2P8DQ92</accession>
<dbReference type="CDD" id="cd07246">
    <property type="entry name" value="VOC_like"/>
    <property type="match status" value="1"/>
</dbReference>
<dbReference type="PANTHER" id="PTHR34109">
    <property type="entry name" value="BNAUNNG04460D PROTEIN-RELATED"/>
    <property type="match status" value="1"/>
</dbReference>
<dbReference type="EMBL" id="PYGA01000003">
    <property type="protein sequence ID" value="PSK99362.1"/>
    <property type="molecule type" value="Genomic_DNA"/>
</dbReference>
<evidence type="ECO:0000313" key="3">
    <source>
        <dbReference type="Proteomes" id="UP000240542"/>
    </source>
</evidence>
<dbReference type="SUPFAM" id="SSF54593">
    <property type="entry name" value="Glyoxalase/Bleomycin resistance protein/Dihydroxybiphenyl dioxygenase"/>
    <property type="match status" value="1"/>
</dbReference>
<gene>
    <name evidence="2" type="ORF">CLV63_10385</name>
</gene>
<dbReference type="PROSITE" id="PS51819">
    <property type="entry name" value="VOC"/>
    <property type="match status" value="1"/>
</dbReference>
<protein>
    <submittedName>
        <fullName evidence="2">PhnB protein</fullName>
    </submittedName>
</protein>
<dbReference type="Gene3D" id="3.30.720.110">
    <property type="match status" value="1"/>
</dbReference>
<dbReference type="Pfam" id="PF00903">
    <property type="entry name" value="Glyoxalase"/>
    <property type="match status" value="1"/>
</dbReference>
<evidence type="ECO:0000259" key="1">
    <source>
        <dbReference type="PROSITE" id="PS51819"/>
    </source>
</evidence>
<reference evidence="2 3" key="1">
    <citation type="submission" date="2018-03" db="EMBL/GenBank/DDBJ databases">
        <title>Genomic Encyclopedia of Archaeal and Bacterial Type Strains, Phase II (KMG-II): from individual species to whole genera.</title>
        <authorList>
            <person name="Goeker M."/>
        </authorList>
    </citation>
    <scope>NUCLEOTIDE SEQUENCE [LARGE SCALE GENOMIC DNA]</scope>
    <source>
        <strain evidence="2 3">DSM 45312</strain>
    </source>
</reference>
<dbReference type="InterPro" id="IPR037523">
    <property type="entry name" value="VOC_core"/>
</dbReference>
<dbReference type="RefSeq" id="WP_106581789.1">
    <property type="nucleotide sequence ID" value="NZ_PYGA01000003.1"/>
</dbReference>
<organism evidence="2 3">
    <name type="scientific">Murinocardiopsis flavida</name>
    <dbReference type="NCBI Taxonomy" id="645275"/>
    <lineage>
        <taxon>Bacteria</taxon>
        <taxon>Bacillati</taxon>
        <taxon>Actinomycetota</taxon>
        <taxon>Actinomycetes</taxon>
        <taxon>Streptosporangiales</taxon>
        <taxon>Nocardiopsidaceae</taxon>
        <taxon>Murinocardiopsis</taxon>
    </lineage>
</organism>
<name>A0A2P8DQ92_9ACTN</name>
<dbReference type="Gene3D" id="3.30.720.120">
    <property type="match status" value="1"/>
</dbReference>
<dbReference type="OrthoDB" id="9795306at2"/>
<comment type="caution">
    <text evidence="2">The sequence shown here is derived from an EMBL/GenBank/DDBJ whole genome shotgun (WGS) entry which is preliminary data.</text>
</comment>
<dbReference type="InterPro" id="IPR029068">
    <property type="entry name" value="Glyas_Bleomycin-R_OHBP_Dase"/>
</dbReference>